<dbReference type="EMBL" id="DYUX01000028">
    <property type="protein sequence ID" value="HJG42370.1"/>
    <property type="molecule type" value="Genomic_DNA"/>
</dbReference>
<organism evidence="1 2">
    <name type="scientific">Bifidobacterium pullorum subsp. gallinarum</name>
    <dbReference type="NCBI Taxonomy" id="78344"/>
    <lineage>
        <taxon>Bacteria</taxon>
        <taxon>Bacillati</taxon>
        <taxon>Actinomycetota</taxon>
        <taxon>Actinomycetes</taxon>
        <taxon>Bifidobacteriales</taxon>
        <taxon>Bifidobacteriaceae</taxon>
        <taxon>Bifidobacterium</taxon>
    </lineage>
</organism>
<sequence>MPTVAAGGRTAIQVRGARELAAGLRKAGIDLKDLREQNKQAAGIVTDEGRRQVPVRSGRLRKTIRAGATQKAGVVRAGNNGKVPYANPIHWGWPSHHIEPHPFLTQAAKDTEPEWVAIYQAGVEKIISRINGATS</sequence>
<proteinExistence type="predicted"/>
<reference evidence="1" key="2">
    <citation type="submission" date="2021-09" db="EMBL/GenBank/DDBJ databases">
        <authorList>
            <person name="Gilroy R."/>
        </authorList>
    </citation>
    <scope>NUCLEOTIDE SEQUENCE</scope>
    <source>
        <strain evidence="1">ChiBcolR7-4860</strain>
    </source>
</reference>
<evidence type="ECO:0000313" key="2">
    <source>
        <dbReference type="Proteomes" id="UP000786560"/>
    </source>
</evidence>
<dbReference type="AlphaFoldDB" id="A0A921IZ28"/>
<protein>
    <submittedName>
        <fullName evidence="1">HK97 gp10 family phage protein</fullName>
    </submittedName>
</protein>
<dbReference type="Proteomes" id="UP000786560">
    <property type="component" value="Unassembled WGS sequence"/>
</dbReference>
<accession>A0A921IZ28</accession>
<name>A0A921IZ28_9BIFI</name>
<dbReference type="RefSeq" id="WP_278711690.1">
    <property type="nucleotide sequence ID" value="NZ_DYUX01000028.1"/>
</dbReference>
<comment type="caution">
    <text evidence="1">The sequence shown here is derived from an EMBL/GenBank/DDBJ whole genome shotgun (WGS) entry which is preliminary data.</text>
</comment>
<evidence type="ECO:0000313" key="1">
    <source>
        <dbReference type="EMBL" id="HJG42370.1"/>
    </source>
</evidence>
<reference evidence="1" key="1">
    <citation type="journal article" date="2021" name="PeerJ">
        <title>Extensive microbial diversity within the chicken gut microbiome revealed by metagenomics and culture.</title>
        <authorList>
            <person name="Gilroy R."/>
            <person name="Ravi A."/>
            <person name="Getino M."/>
            <person name="Pursley I."/>
            <person name="Horton D.L."/>
            <person name="Alikhan N.F."/>
            <person name="Baker D."/>
            <person name="Gharbi K."/>
            <person name="Hall N."/>
            <person name="Watson M."/>
            <person name="Adriaenssens E.M."/>
            <person name="Foster-Nyarko E."/>
            <person name="Jarju S."/>
            <person name="Secka A."/>
            <person name="Antonio M."/>
            <person name="Oren A."/>
            <person name="Chaudhuri R.R."/>
            <person name="La Ragione R."/>
            <person name="Hildebrand F."/>
            <person name="Pallen M.J."/>
        </authorList>
    </citation>
    <scope>NUCLEOTIDE SEQUENCE</scope>
    <source>
        <strain evidence="1">ChiBcolR7-4860</strain>
    </source>
</reference>
<gene>
    <name evidence="1" type="ORF">K8U73_08335</name>
</gene>